<reference evidence="4" key="1">
    <citation type="journal article" date="2019" name="Int. J. Syst. Evol. Microbiol.">
        <title>The Global Catalogue of Microorganisms (GCM) 10K type strain sequencing project: providing services to taxonomists for standard genome sequencing and annotation.</title>
        <authorList>
            <consortium name="The Broad Institute Genomics Platform"/>
            <consortium name="The Broad Institute Genome Sequencing Center for Infectious Disease"/>
            <person name="Wu L."/>
            <person name="Ma J."/>
        </authorList>
    </citation>
    <scope>NUCLEOTIDE SEQUENCE [LARGE SCALE GENOMIC DNA]</scope>
    <source>
        <strain evidence="4">JCM 31202</strain>
    </source>
</reference>
<keyword evidence="3" id="KW-0067">ATP-binding</keyword>
<comment type="caution">
    <text evidence="3">The sequence shown here is derived from an EMBL/GenBank/DDBJ whole genome shotgun (WGS) entry which is preliminary data.</text>
</comment>
<dbReference type="Proteomes" id="UP001596972">
    <property type="component" value="Unassembled WGS sequence"/>
</dbReference>
<evidence type="ECO:0000259" key="2">
    <source>
        <dbReference type="Pfam" id="PF13581"/>
    </source>
</evidence>
<dbReference type="SUPFAM" id="SSF55874">
    <property type="entry name" value="ATPase domain of HSP90 chaperone/DNA topoisomerase II/histidine kinase"/>
    <property type="match status" value="1"/>
</dbReference>
<proteinExistence type="predicted"/>
<sequence length="117" mass="12503">MAESVPHLRRWVRLPLAADADMADAFELIISEYGTNALRHSASGAPGGRIKAELSLTARHVCLTVLDGGGPIGRGAPARDDDLPEHGRGLLLADAYADEAGRFDTLDGRTSWALIER</sequence>
<keyword evidence="1" id="KW-0418">Kinase</keyword>
<accession>A0ABW3EPQ2</accession>
<name>A0ABW3EPQ2_9ACTN</name>
<keyword evidence="3" id="KW-0547">Nucleotide-binding</keyword>
<dbReference type="Pfam" id="PF13581">
    <property type="entry name" value="HATPase_c_2"/>
    <property type="match status" value="1"/>
</dbReference>
<keyword evidence="1" id="KW-0808">Transferase</keyword>
<dbReference type="CDD" id="cd16936">
    <property type="entry name" value="HATPase_RsbW-like"/>
    <property type="match status" value="1"/>
</dbReference>
<evidence type="ECO:0000313" key="3">
    <source>
        <dbReference type="EMBL" id="MFD0901222.1"/>
    </source>
</evidence>
<dbReference type="GO" id="GO:0005524">
    <property type="term" value="F:ATP binding"/>
    <property type="evidence" value="ECO:0007669"/>
    <property type="project" value="UniProtKB-KW"/>
</dbReference>
<dbReference type="RefSeq" id="WP_378298439.1">
    <property type="nucleotide sequence ID" value="NZ_JBHTJA010000018.1"/>
</dbReference>
<dbReference type="InterPro" id="IPR050267">
    <property type="entry name" value="Anti-sigma-factor_SerPK"/>
</dbReference>
<dbReference type="InterPro" id="IPR036890">
    <property type="entry name" value="HATPase_C_sf"/>
</dbReference>
<organism evidence="3 4">
    <name type="scientific">Actinomadura sediminis</name>
    <dbReference type="NCBI Taxonomy" id="1038904"/>
    <lineage>
        <taxon>Bacteria</taxon>
        <taxon>Bacillati</taxon>
        <taxon>Actinomycetota</taxon>
        <taxon>Actinomycetes</taxon>
        <taxon>Streptosporangiales</taxon>
        <taxon>Thermomonosporaceae</taxon>
        <taxon>Actinomadura</taxon>
    </lineage>
</organism>
<evidence type="ECO:0000256" key="1">
    <source>
        <dbReference type="ARBA" id="ARBA00022527"/>
    </source>
</evidence>
<protein>
    <submittedName>
        <fullName evidence="3">ATP-binding protein</fullName>
    </submittedName>
</protein>
<dbReference type="PANTHER" id="PTHR35526">
    <property type="entry name" value="ANTI-SIGMA-F FACTOR RSBW-RELATED"/>
    <property type="match status" value="1"/>
</dbReference>
<dbReference type="EMBL" id="JBHTJA010000018">
    <property type="protein sequence ID" value="MFD0901222.1"/>
    <property type="molecule type" value="Genomic_DNA"/>
</dbReference>
<evidence type="ECO:0000313" key="4">
    <source>
        <dbReference type="Proteomes" id="UP001596972"/>
    </source>
</evidence>
<keyword evidence="4" id="KW-1185">Reference proteome</keyword>
<feature type="domain" description="Histidine kinase/HSP90-like ATPase" evidence="2">
    <location>
        <begin position="10"/>
        <end position="100"/>
    </location>
</feature>
<dbReference type="Gene3D" id="3.30.565.10">
    <property type="entry name" value="Histidine kinase-like ATPase, C-terminal domain"/>
    <property type="match status" value="1"/>
</dbReference>
<keyword evidence="1" id="KW-0723">Serine/threonine-protein kinase</keyword>
<dbReference type="PANTHER" id="PTHR35526:SF3">
    <property type="entry name" value="ANTI-SIGMA-F FACTOR RSBW"/>
    <property type="match status" value="1"/>
</dbReference>
<gene>
    <name evidence="3" type="ORF">ACFQ11_12535</name>
</gene>
<dbReference type="InterPro" id="IPR003594">
    <property type="entry name" value="HATPase_dom"/>
</dbReference>